<evidence type="ECO:0000313" key="3">
    <source>
        <dbReference type="EMBL" id="EPT04035.1"/>
    </source>
</evidence>
<feature type="compositionally biased region" description="Basic and acidic residues" evidence="1">
    <location>
        <begin position="479"/>
        <end position="488"/>
    </location>
</feature>
<feature type="domain" description="Arrestin C-terminal-like" evidence="2">
    <location>
        <begin position="249"/>
        <end position="408"/>
    </location>
</feature>
<dbReference type="GO" id="GO:0005886">
    <property type="term" value="C:plasma membrane"/>
    <property type="evidence" value="ECO:0007669"/>
    <property type="project" value="TreeGrafter"/>
</dbReference>
<dbReference type="Pfam" id="PF02752">
    <property type="entry name" value="Arrestin_C"/>
    <property type="match status" value="1"/>
</dbReference>
<feature type="non-terminal residue" evidence="3">
    <location>
        <position position="561"/>
    </location>
</feature>
<dbReference type="Gene3D" id="2.60.40.640">
    <property type="match status" value="1"/>
</dbReference>
<dbReference type="GO" id="GO:0031625">
    <property type="term" value="F:ubiquitin protein ligase binding"/>
    <property type="evidence" value="ECO:0007669"/>
    <property type="project" value="TreeGrafter"/>
</dbReference>
<feature type="compositionally biased region" description="Acidic residues" evidence="1">
    <location>
        <begin position="543"/>
        <end position="554"/>
    </location>
</feature>
<proteinExistence type="predicted"/>
<dbReference type="HOGENOM" id="CLU_017707_0_0_1"/>
<dbReference type="InParanoid" id="S8G124"/>
<dbReference type="PANTHER" id="PTHR11188">
    <property type="entry name" value="ARRESTIN DOMAIN CONTAINING PROTEIN"/>
    <property type="match status" value="1"/>
</dbReference>
<dbReference type="GO" id="GO:0030674">
    <property type="term" value="F:protein-macromolecule adaptor activity"/>
    <property type="evidence" value="ECO:0007669"/>
    <property type="project" value="TreeGrafter"/>
</dbReference>
<dbReference type="Proteomes" id="UP000015241">
    <property type="component" value="Unassembled WGS sequence"/>
</dbReference>
<sequence>RSDTLLSFGRSQTRSAAELQALMGNSNSRLKAGATVHVTSINRNAQGSGDTEAVALALEQAKRRSRVEVDIVLESDTFVQGGFMKGHVKVRVCKRSRKEDPVCLADPKVRVVGFEGIPGEGTRHTFYQCASPLSSITDSVDRLFDTSVDDDGFARAIEGVHTLPFAMRLPTDSKYGAAKGVLNLHSGAIVQYIAMVSIKIKDTNTGKRSIAHFFRNCEVWPRLNASTLLSPAPRPLQATTSKSLAMLSSDRKVKLTAQLHRLNWIAGQRCYVSVAVANDTKKTVKSFTLTLIRSTTMFKPTPELDAGCARSADPDACQTSTIHKVVSETSLEIAESGAKGRASAKGWWTGVGPGKELSFSHYILIPPDALSVTRSRLLEVEYIIRITLSAGSLTPDVHVTLPIRVINFLSIDPIPSDPTHSLLAEPVHPLKRRRSIDGELDPPSGVPLSQVELSAGRQAAAGAYTAHSLDIPQRLGRSTHGERPRDSSLHVTNPDQVPLSIPASESSDSDASAYSSDASYESSVEHLPSSADAPIPRGLGNLDLEDPDSDEEVDFVVGSAR</sequence>
<dbReference type="InterPro" id="IPR014752">
    <property type="entry name" value="Arrestin-like_C"/>
</dbReference>
<protein>
    <recommendedName>
        <fullName evidence="2">Arrestin C-terminal-like domain-containing protein</fullName>
    </recommendedName>
</protein>
<dbReference type="AlphaFoldDB" id="S8G124"/>
<feature type="region of interest" description="Disordered" evidence="1">
    <location>
        <begin position="466"/>
        <end position="561"/>
    </location>
</feature>
<dbReference type="GO" id="GO:0070086">
    <property type="term" value="P:ubiquitin-dependent endocytosis"/>
    <property type="evidence" value="ECO:0007669"/>
    <property type="project" value="TreeGrafter"/>
</dbReference>
<evidence type="ECO:0000259" key="2">
    <source>
        <dbReference type="SMART" id="SM01017"/>
    </source>
</evidence>
<dbReference type="STRING" id="743788.S8G124"/>
<dbReference type="InterPro" id="IPR014756">
    <property type="entry name" value="Ig_E-set"/>
</dbReference>
<dbReference type="OrthoDB" id="298939at2759"/>
<dbReference type="PANTHER" id="PTHR11188:SF17">
    <property type="entry name" value="FI21816P1"/>
    <property type="match status" value="1"/>
</dbReference>
<dbReference type="EMBL" id="KE504128">
    <property type="protein sequence ID" value="EPT04035.1"/>
    <property type="molecule type" value="Genomic_DNA"/>
</dbReference>
<dbReference type="InterPro" id="IPR050357">
    <property type="entry name" value="Arrestin_domain-protein"/>
</dbReference>
<dbReference type="GO" id="GO:0005829">
    <property type="term" value="C:cytosol"/>
    <property type="evidence" value="ECO:0007669"/>
    <property type="project" value="TreeGrafter"/>
</dbReference>
<evidence type="ECO:0000256" key="1">
    <source>
        <dbReference type="SAM" id="MobiDB-lite"/>
    </source>
</evidence>
<organism evidence="3 4">
    <name type="scientific">Fomitopsis schrenkii</name>
    <name type="common">Brown rot fungus</name>
    <dbReference type="NCBI Taxonomy" id="2126942"/>
    <lineage>
        <taxon>Eukaryota</taxon>
        <taxon>Fungi</taxon>
        <taxon>Dikarya</taxon>
        <taxon>Basidiomycota</taxon>
        <taxon>Agaricomycotina</taxon>
        <taxon>Agaricomycetes</taxon>
        <taxon>Polyporales</taxon>
        <taxon>Fomitopsis</taxon>
    </lineage>
</organism>
<gene>
    <name evidence="3" type="ORF">FOMPIDRAFT_1105824</name>
</gene>
<feature type="compositionally biased region" description="Low complexity" evidence="1">
    <location>
        <begin position="503"/>
        <end position="522"/>
    </location>
</feature>
<dbReference type="InterPro" id="IPR011022">
    <property type="entry name" value="Arrestin_C-like"/>
</dbReference>
<keyword evidence="4" id="KW-1185">Reference proteome</keyword>
<reference evidence="3 4" key="1">
    <citation type="journal article" date="2012" name="Science">
        <title>The Paleozoic origin of enzymatic lignin decomposition reconstructed from 31 fungal genomes.</title>
        <authorList>
            <person name="Floudas D."/>
            <person name="Binder M."/>
            <person name="Riley R."/>
            <person name="Barry K."/>
            <person name="Blanchette R.A."/>
            <person name="Henrissat B."/>
            <person name="Martinez A.T."/>
            <person name="Otillar R."/>
            <person name="Spatafora J.W."/>
            <person name="Yadav J.S."/>
            <person name="Aerts A."/>
            <person name="Benoit I."/>
            <person name="Boyd A."/>
            <person name="Carlson A."/>
            <person name="Copeland A."/>
            <person name="Coutinho P.M."/>
            <person name="de Vries R.P."/>
            <person name="Ferreira P."/>
            <person name="Findley K."/>
            <person name="Foster B."/>
            <person name="Gaskell J."/>
            <person name="Glotzer D."/>
            <person name="Gorecki P."/>
            <person name="Heitman J."/>
            <person name="Hesse C."/>
            <person name="Hori C."/>
            <person name="Igarashi K."/>
            <person name="Jurgens J.A."/>
            <person name="Kallen N."/>
            <person name="Kersten P."/>
            <person name="Kohler A."/>
            <person name="Kuees U."/>
            <person name="Kumar T.K.A."/>
            <person name="Kuo A."/>
            <person name="LaButti K."/>
            <person name="Larrondo L.F."/>
            <person name="Lindquist E."/>
            <person name="Ling A."/>
            <person name="Lombard V."/>
            <person name="Lucas S."/>
            <person name="Lundell T."/>
            <person name="Martin R."/>
            <person name="McLaughlin D.J."/>
            <person name="Morgenstern I."/>
            <person name="Morin E."/>
            <person name="Murat C."/>
            <person name="Nagy L.G."/>
            <person name="Nolan M."/>
            <person name="Ohm R.A."/>
            <person name="Patyshakuliyeva A."/>
            <person name="Rokas A."/>
            <person name="Ruiz-Duenas F.J."/>
            <person name="Sabat G."/>
            <person name="Salamov A."/>
            <person name="Samejima M."/>
            <person name="Schmutz J."/>
            <person name="Slot J.C."/>
            <person name="St John F."/>
            <person name="Stenlid J."/>
            <person name="Sun H."/>
            <person name="Sun S."/>
            <person name="Syed K."/>
            <person name="Tsang A."/>
            <person name="Wiebenga A."/>
            <person name="Young D."/>
            <person name="Pisabarro A."/>
            <person name="Eastwood D.C."/>
            <person name="Martin F."/>
            <person name="Cullen D."/>
            <person name="Grigoriev I.V."/>
            <person name="Hibbett D.S."/>
        </authorList>
    </citation>
    <scope>NUCLEOTIDE SEQUENCE</scope>
    <source>
        <strain evidence="4">FP-58527</strain>
    </source>
</reference>
<dbReference type="SMART" id="SM01017">
    <property type="entry name" value="Arrestin_C"/>
    <property type="match status" value="1"/>
</dbReference>
<accession>S8G124</accession>
<evidence type="ECO:0000313" key="4">
    <source>
        <dbReference type="Proteomes" id="UP000015241"/>
    </source>
</evidence>
<name>S8G124_FOMSC</name>
<feature type="non-terminal residue" evidence="3">
    <location>
        <position position="1"/>
    </location>
</feature>
<dbReference type="eggNOG" id="ENOG502RWPB">
    <property type="taxonomic scope" value="Eukaryota"/>
</dbReference>
<dbReference type="SUPFAM" id="SSF81296">
    <property type="entry name" value="E set domains"/>
    <property type="match status" value="1"/>
</dbReference>